<dbReference type="Proteomes" id="UP001205601">
    <property type="component" value="Unassembled WGS sequence"/>
</dbReference>
<evidence type="ECO:0000313" key="3">
    <source>
        <dbReference type="Proteomes" id="UP001205601"/>
    </source>
</evidence>
<proteinExistence type="predicted"/>
<dbReference type="InterPro" id="IPR029024">
    <property type="entry name" value="TerB-like"/>
</dbReference>
<evidence type="ECO:0000313" key="2">
    <source>
        <dbReference type="EMBL" id="MCT8329687.1"/>
    </source>
</evidence>
<feature type="domain" description="Co-chaperone DjlA N-terminal" evidence="1">
    <location>
        <begin position="22"/>
        <end position="139"/>
    </location>
</feature>
<evidence type="ECO:0000259" key="1">
    <source>
        <dbReference type="Pfam" id="PF05099"/>
    </source>
</evidence>
<reference evidence="3" key="1">
    <citation type="submission" date="2023-07" db="EMBL/GenBank/DDBJ databases">
        <title>Defluviimonas sediminis sp. nov., isolated from mangrove sediment.</title>
        <authorList>
            <person name="Liu L."/>
            <person name="Li J."/>
            <person name="Huang Y."/>
            <person name="Pan J."/>
            <person name="Li M."/>
        </authorList>
    </citation>
    <scope>NUCLEOTIDE SEQUENCE [LARGE SCALE GENOMIC DNA]</scope>
    <source>
        <strain evidence="3">FT324</strain>
    </source>
</reference>
<dbReference type="SUPFAM" id="SSF158682">
    <property type="entry name" value="TerB-like"/>
    <property type="match status" value="1"/>
</dbReference>
<protein>
    <submittedName>
        <fullName evidence="2">TerB family tellurite resistance protein</fullName>
    </submittedName>
</protein>
<gene>
    <name evidence="2" type="ORF">N5I32_09205</name>
</gene>
<sequence>MFAKLLSALMAPSPSLPRPDARLALAALLVRIARADGRYSAEEAARIDRALAGRYGLSPFEAADLRQQAELLEAEAPDTVRFTRALKDAVPHEDRITLIEALWAVALADGRRDTHEDAVIRLAAGLLGVTDAESGMARQRMERKA</sequence>
<accession>A0ABT2NL86</accession>
<keyword evidence="3" id="KW-1185">Reference proteome</keyword>
<dbReference type="Pfam" id="PF05099">
    <property type="entry name" value="TerB"/>
    <property type="match status" value="1"/>
</dbReference>
<dbReference type="RefSeq" id="WP_261495111.1">
    <property type="nucleotide sequence ID" value="NZ_JAOCQF010000001.1"/>
</dbReference>
<dbReference type="CDD" id="cd07313">
    <property type="entry name" value="terB_like_2"/>
    <property type="match status" value="1"/>
</dbReference>
<comment type="caution">
    <text evidence="2">The sequence shown here is derived from an EMBL/GenBank/DDBJ whole genome shotgun (WGS) entry which is preliminary data.</text>
</comment>
<dbReference type="InterPro" id="IPR007791">
    <property type="entry name" value="DjlA_N"/>
</dbReference>
<dbReference type="EMBL" id="JAOCQF010000001">
    <property type="protein sequence ID" value="MCT8329687.1"/>
    <property type="molecule type" value="Genomic_DNA"/>
</dbReference>
<name>A0ABT2NL86_9RHOB</name>
<dbReference type="Gene3D" id="1.10.3680.10">
    <property type="entry name" value="TerB-like"/>
    <property type="match status" value="1"/>
</dbReference>
<organism evidence="2 3">
    <name type="scientific">Albidovulum sediminis</name>
    <dbReference type="NCBI Taxonomy" id="3066345"/>
    <lineage>
        <taxon>Bacteria</taxon>
        <taxon>Pseudomonadati</taxon>
        <taxon>Pseudomonadota</taxon>
        <taxon>Alphaproteobacteria</taxon>
        <taxon>Rhodobacterales</taxon>
        <taxon>Paracoccaceae</taxon>
        <taxon>Albidovulum</taxon>
    </lineage>
</organism>